<dbReference type="RefSeq" id="WP_203654934.1">
    <property type="nucleotide sequence ID" value="NZ_BAAAZM010000002.1"/>
</dbReference>
<feature type="transmembrane region" description="Helical" evidence="1">
    <location>
        <begin position="106"/>
        <end position="126"/>
    </location>
</feature>
<keyword evidence="1" id="KW-0472">Membrane</keyword>
<organism evidence="2 3">
    <name type="scientific">Actinocatenispora rupis</name>
    <dbReference type="NCBI Taxonomy" id="519421"/>
    <lineage>
        <taxon>Bacteria</taxon>
        <taxon>Bacillati</taxon>
        <taxon>Actinomycetota</taxon>
        <taxon>Actinomycetes</taxon>
        <taxon>Micromonosporales</taxon>
        <taxon>Micromonosporaceae</taxon>
        <taxon>Actinocatenispora</taxon>
    </lineage>
</organism>
<comment type="caution">
    <text evidence="2">The sequence shown here is derived from an EMBL/GenBank/DDBJ whole genome shotgun (WGS) entry which is preliminary data.</text>
</comment>
<evidence type="ECO:0000313" key="2">
    <source>
        <dbReference type="EMBL" id="GID09894.1"/>
    </source>
</evidence>
<keyword evidence="1" id="KW-1133">Transmembrane helix</keyword>
<feature type="transmembrane region" description="Helical" evidence="1">
    <location>
        <begin position="76"/>
        <end position="100"/>
    </location>
</feature>
<feature type="transmembrane region" description="Helical" evidence="1">
    <location>
        <begin position="19"/>
        <end position="42"/>
    </location>
</feature>
<dbReference type="AlphaFoldDB" id="A0A8J3J4D0"/>
<keyword evidence="3" id="KW-1185">Reference proteome</keyword>
<dbReference type="EMBL" id="BOMB01000004">
    <property type="protein sequence ID" value="GID09894.1"/>
    <property type="molecule type" value="Genomic_DNA"/>
</dbReference>
<dbReference type="Proteomes" id="UP000612808">
    <property type="component" value="Unassembled WGS sequence"/>
</dbReference>
<protein>
    <submittedName>
        <fullName evidence="2">Uncharacterized protein</fullName>
    </submittedName>
</protein>
<feature type="transmembrane region" description="Helical" evidence="1">
    <location>
        <begin position="48"/>
        <end position="64"/>
    </location>
</feature>
<evidence type="ECO:0000256" key="1">
    <source>
        <dbReference type="SAM" id="Phobius"/>
    </source>
</evidence>
<sequence length="131" mass="13752">MVNDIEAAPTDLRAVRAAIWTYVGIVVATVVVLVVLTAAAPHLATREAWGHALVVAAFAVLLPLRLRAARRGSVRAVRAIGVIATVVAAVNVVEACLPAFPGWMRGQMVVVAAVMLVLLGCVVRAARRRVA</sequence>
<evidence type="ECO:0000313" key="3">
    <source>
        <dbReference type="Proteomes" id="UP000612808"/>
    </source>
</evidence>
<accession>A0A8J3J4D0</accession>
<keyword evidence="1" id="KW-0812">Transmembrane</keyword>
<name>A0A8J3J4D0_9ACTN</name>
<gene>
    <name evidence="2" type="ORF">Aru02nite_07830</name>
</gene>
<reference evidence="2" key="1">
    <citation type="submission" date="2021-01" db="EMBL/GenBank/DDBJ databases">
        <title>Whole genome shotgun sequence of Actinocatenispora rupis NBRC 107355.</title>
        <authorList>
            <person name="Komaki H."/>
            <person name="Tamura T."/>
        </authorList>
    </citation>
    <scope>NUCLEOTIDE SEQUENCE</scope>
    <source>
        <strain evidence="2">NBRC 107355</strain>
    </source>
</reference>
<proteinExistence type="predicted"/>